<sequence length="573" mass="64593">METSMKVVEFALRPFPAVAALDHVATSISSFLDRSVMIPLDQACAVGSTRLLDRIWHNSDPEADRGAAWSLCNYLRSEVHYYQFQFSKSLRAAVTRGELEIVQWVLEHFSACTAGEEVVEQAARCGRLEILQYLLEYGRRGQCDDETVNVVTWGGEDIVNAIEAGHGEVARWLYENTSDAERDWSRAMGFAARQGDMSLVQWLLDGIYKTELHLPPPLMNDAAAGGHMEMLQWIFQQGYGGCSDRALEGAARNGRLDMVKWLVEHGILKGGREAMQVACGEGHLSIVQWILKRKWVQYLQFAMNCAVRSGHLDIVHYMCEAGVGMEPSRMMVEAASSGQLGVVQWLHDKFGSATLFPAVDSSRRGCSRHTAMDRAASNGHLNVLEFLHSIEMSMQSRGESGGPTCSEWALTSACAMDHFEVAKWIYSKYPCFRFPPSTTSMVARNGNLEILQWLHHQPNIEWSTDTMDSAAENGHLAVVRWLHKNRTEGCTTNAMNYAARDGHFAVVKWLHIHRTEGCTTDAMDFAVDREHFEVLLFLRAHKEEGCSASATLFAREHRQRHIREWLEEYFPDV</sequence>
<proteinExistence type="predicted"/>
<evidence type="ECO:0000313" key="1">
    <source>
        <dbReference type="EMBL" id="GMF12523.1"/>
    </source>
</evidence>
<reference evidence="1" key="1">
    <citation type="submission" date="2023-04" db="EMBL/GenBank/DDBJ databases">
        <title>Phytophthora lilii NBRC 32176.</title>
        <authorList>
            <person name="Ichikawa N."/>
            <person name="Sato H."/>
            <person name="Tonouchi N."/>
        </authorList>
    </citation>
    <scope>NUCLEOTIDE SEQUENCE</scope>
    <source>
        <strain evidence="1">NBRC 32176</strain>
    </source>
</reference>
<dbReference type="SUPFAM" id="SSF48403">
    <property type="entry name" value="Ankyrin repeat"/>
    <property type="match status" value="1"/>
</dbReference>
<dbReference type="Gene3D" id="1.25.40.20">
    <property type="entry name" value="Ankyrin repeat-containing domain"/>
    <property type="match status" value="2"/>
</dbReference>
<dbReference type="SMART" id="SM00248">
    <property type="entry name" value="ANK"/>
    <property type="match status" value="5"/>
</dbReference>
<dbReference type="EMBL" id="BSXW01000123">
    <property type="protein sequence ID" value="GMF12523.1"/>
    <property type="molecule type" value="Genomic_DNA"/>
</dbReference>
<dbReference type="Pfam" id="PF12796">
    <property type="entry name" value="Ank_2"/>
    <property type="match status" value="1"/>
</dbReference>
<name>A0A9W6WPL1_9STRA</name>
<dbReference type="OrthoDB" id="123919at2759"/>
<dbReference type="InterPro" id="IPR002110">
    <property type="entry name" value="Ankyrin_rpt"/>
</dbReference>
<dbReference type="AlphaFoldDB" id="A0A9W6WPL1"/>
<evidence type="ECO:0000313" key="2">
    <source>
        <dbReference type="Proteomes" id="UP001165083"/>
    </source>
</evidence>
<comment type="caution">
    <text evidence="1">The sequence shown here is derived from an EMBL/GenBank/DDBJ whole genome shotgun (WGS) entry which is preliminary data.</text>
</comment>
<organism evidence="1 2">
    <name type="scientific">Phytophthora lilii</name>
    <dbReference type="NCBI Taxonomy" id="2077276"/>
    <lineage>
        <taxon>Eukaryota</taxon>
        <taxon>Sar</taxon>
        <taxon>Stramenopiles</taxon>
        <taxon>Oomycota</taxon>
        <taxon>Peronosporomycetes</taxon>
        <taxon>Peronosporales</taxon>
        <taxon>Peronosporaceae</taxon>
        <taxon>Phytophthora</taxon>
    </lineage>
</organism>
<dbReference type="PANTHER" id="PTHR46586">
    <property type="entry name" value="ANKYRIN REPEAT-CONTAINING PROTEIN"/>
    <property type="match status" value="1"/>
</dbReference>
<gene>
    <name evidence="1" type="ORF">Plil01_000312400</name>
</gene>
<dbReference type="Proteomes" id="UP001165083">
    <property type="component" value="Unassembled WGS sequence"/>
</dbReference>
<dbReference type="Pfam" id="PF13637">
    <property type="entry name" value="Ank_4"/>
    <property type="match status" value="2"/>
</dbReference>
<dbReference type="InterPro" id="IPR036770">
    <property type="entry name" value="Ankyrin_rpt-contain_sf"/>
</dbReference>
<dbReference type="InterPro" id="IPR052050">
    <property type="entry name" value="SecEffector_AnkRepeat"/>
</dbReference>
<dbReference type="PANTHER" id="PTHR46586:SF3">
    <property type="entry name" value="ANKYRIN REPEAT-CONTAINING PROTEIN"/>
    <property type="match status" value="1"/>
</dbReference>
<dbReference type="SUPFAM" id="SSF140860">
    <property type="entry name" value="Pseudo ankyrin repeat-like"/>
    <property type="match status" value="1"/>
</dbReference>
<accession>A0A9W6WPL1</accession>
<protein>
    <submittedName>
        <fullName evidence="1">Unnamed protein product</fullName>
    </submittedName>
</protein>
<keyword evidence="2" id="KW-1185">Reference proteome</keyword>